<dbReference type="OrthoDB" id="9815856at2"/>
<dbReference type="Pfam" id="PF10414">
    <property type="entry name" value="CysG_dimeriser"/>
    <property type="match status" value="1"/>
</dbReference>
<dbReference type="GO" id="GO:0051266">
    <property type="term" value="F:sirohydrochlorin ferrochelatase activity"/>
    <property type="evidence" value="ECO:0007669"/>
    <property type="project" value="UniProtKB-EC"/>
</dbReference>
<evidence type="ECO:0000313" key="21">
    <source>
        <dbReference type="Proteomes" id="UP000199233"/>
    </source>
</evidence>
<dbReference type="NCBIfam" id="TIGR01470">
    <property type="entry name" value="cysG_Nterm"/>
    <property type="match status" value="1"/>
</dbReference>
<comment type="pathway">
    <text evidence="15">Cofactor biosynthesis; adenosylcobalamin biosynthesis; sirohydrochlorin from precorrin-2: step 1/1.</text>
</comment>
<dbReference type="InterPro" id="IPR014776">
    <property type="entry name" value="4pyrrole_Mease_sub2"/>
</dbReference>
<dbReference type="NCBIfam" id="NF004790">
    <property type="entry name" value="PRK06136.1"/>
    <property type="match status" value="1"/>
</dbReference>
<accession>A0A1H9AN58</accession>
<keyword evidence="21" id="KW-1185">Reference proteome</keyword>
<dbReference type="CDD" id="cd11642">
    <property type="entry name" value="SUMT"/>
    <property type="match status" value="1"/>
</dbReference>
<feature type="active site" description="Proton donor" evidence="15 16">
    <location>
        <position position="272"/>
    </location>
</feature>
<feature type="modified residue" description="Phosphoserine" evidence="15">
    <location>
        <position position="134"/>
    </location>
</feature>
<keyword evidence="7 15" id="KW-0560">Oxidoreductase</keyword>
<feature type="binding site" evidence="15">
    <location>
        <begin position="49"/>
        <end position="50"/>
    </location>
    <ligand>
        <name>NAD(+)</name>
        <dbReference type="ChEBI" id="CHEBI:57540"/>
    </ligand>
</feature>
<feature type="active site" description="Proton acceptor" evidence="15 16">
    <location>
        <position position="250"/>
    </location>
</feature>
<proteinExistence type="inferred from homology"/>
<evidence type="ECO:0000256" key="6">
    <source>
        <dbReference type="ARBA" id="ARBA00022691"/>
    </source>
</evidence>
<evidence type="ECO:0000256" key="17">
    <source>
        <dbReference type="RuleBase" id="RU003960"/>
    </source>
</evidence>
<dbReference type="Pfam" id="PF00590">
    <property type="entry name" value="TP_methylase"/>
    <property type="match status" value="1"/>
</dbReference>
<dbReference type="InterPro" id="IPR012409">
    <property type="entry name" value="Sirohaem_synth"/>
</dbReference>
<gene>
    <name evidence="15" type="primary">cysG</name>
    <name evidence="20" type="ORF">SAMN04488038_101470</name>
</gene>
<comment type="pathway">
    <text evidence="1 15">Porphyrin-containing compound metabolism; siroheme biosynthesis; sirohydrochlorin from precorrin-2: step 1/1.</text>
</comment>
<reference evidence="20 21" key="1">
    <citation type="submission" date="2016-10" db="EMBL/GenBank/DDBJ databases">
        <authorList>
            <person name="de Groot N.N."/>
        </authorList>
    </citation>
    <scope>NUCLEOTIDE SEQUENCE [LARGE SCALE GENOMIC DNA]</scope>
    <source>
        <strain evidence="20 21">DSM 25927</strain>
    </source>
</reference>
<dbReference type="EMBL" id="FOFS01000001">
    <property type="protein sequence ID" value="SEP78204.1"/>
    <property type="molecule type" value="Genomic_DNA"/>
</dbReference>
<dbReference type="GO" id="GO:0019354">
    <property type="term" value="P:siroheme biosynthetic process"/>
    <property type="evidence" value="ECO:0007669"/>
    <property type="project" value="UniProtKB-UniRule"/>
</dbReference>
<dbReference type="Pfam" id="PF13241">
    <property type="entry name" value="NAD_binding_7"/>
    <property type="match status" value="1"/>
</dbReference>
<feature type="domain" description="Tetrapyrrole methylase" evidence="18">
    <location>
        <begin position="220"/>
        <end position="430"/>
    </location>
</feature>
<dbReference type="PANTHER" id="PTHR45790">
    <property type="entry name" value="SIROHEME SYNTHASE-RELATED"/>
    <property type="match status" value="1"/>
</dbReference>
<keyword evidence="11 15" id="KW-0511">Multifunctional enzyme</keyword>
<dbReference type="InterPro" id="IPR000878">
    <property type="entry name" value="4pyrrol_Mease"/>
</dbReference>
<dbReference type="SUPFAM" id="SSF75615">
    <property type="entry name" value="Siroheme synthase middle domains-like"/>
    <property type="match status" value="1"/>
</dbReference>
<feature type="binding site" evidence="15">
    <location>
        <position position="308"/>
    </location>
    <ligand>
        <name>S-adenosyl-L-methionine</name>
        <dbReference type="ChEBI" id="CHEBI:59789"/>
    </ligand>
</feature>
<comment type="catalytic activity">
    <reaction evidence="15">
        <text>siroheme + 2 H(+) = sirohydrochlorin + Fe(2+)</text>
        <dbReference type="Rhea" id="RHEA:24360"/>
        <dbReference type="ChEBI" id="CHEBI:15378"/>
        <dbReference type="ChEBI" id="CHEBI:29033"/>
        <dbReference type="ChEBI" id="CHEBI:58351"/>
        <dbReference type="ChEBI" id="CHEBI:60052"/>
        <dbReference type="EC" id="4.99.1.4"/>
    </reaction>
</comment>
<evidence type="ECO:0000256" key="10">
    <source>
        <dbReference type="ARBA" id="ARBA00023244"/>
    </source>
</evidence>
<evidence type="ECO:0000256" key="15">
    <source>
        <dbReference type="HAMAP-Rule" id="MF_01646"/>
    </source>
</evidence>
<evidence type="ECO:0000256" key="5">
    <source>
        <dbReference type="ARBA" id="ARBA00022679"/>
    </source>
</evidence>
<dbReference type="STRING" id="489703.SAMN04488038_101470"/>
<keyword evidence="4 15" id="KW-0489">Methyltransferase</keyword>
<keyword evidence="15" id="KW-0597">Phosphoprotein</keyword>
<evidence type="ECO:0000256" key="8">
    <source>
        <dbReference type="ARBA" id="ARBA00023027"/>
    </source>
</evidence>
<feature type="binding site" evidence="15">
    <location>
        <begin position="333"/>
        <end position="334"/>
    </location>
    <ligand>
        <name>S-adenosyl-L-methionine</name>
        <dbReference type="ChEBI" id="CHEBI:59789"/>
    </ligand>
</feature>
<keyword evidence="6 15" id="KW-0949">S-adenosyl-L-methionine</keyword>
<dbReference type="InterPro" id="IPR003043">
    <property type="entry name" value="Uropor_MeTrfase_CS"/>
</dbReference>
<feature type="domain" description="Sirohaem synthase dimerisation" evidence="19">
    <location>
        <begin position="156"/>
        <end position="211"/>
    </location>
</feature>
<feature type="region of interest" description="Uroporphyrinogen-III C-methyltransferase" evidence="15">
    <location>
        <begin position="218"/>
        <end position="465"/>
    </location>
</feature>
<comment type="catalytic activity">
    <reaction evidence="13 15">
        <text>precorrin-2 + NAD(+) = sirohydrochlorin + NADH + 2 H(+)</text>
        <dbReference type="Rhea" id="RHEA:15613"/>
        <dbReference type="ChEBI" id="CHEBI:15378"/>
        <dbReference type="ChEBI" id="CHEBI:57540"/>
        <dbReference type="ChEBI" id="CHEBI:57945"/>
        <dbReference type="ChEBI" id="CHEBI:58351"/>
        <dbReference type="ChEBI" id="CHEBI:58827"/>
        <dbReference type="EC" id="1.3.1.76"/>
    </reaction>
</comment>
<dbReference type="UniPathway" id="UPA00148">
    <property type="reaction ID" value="UER00211"/>
</dbReference>
<dbReference type="Gene3D" id="3.40.50.720">
    <property type="entry name" value="NAD(P)-binding Rossmann-like Domain"/>
    <property type="match status" value="1"/>
</dbReference>
<dbReference type="PANTHER" id="PTHR45790:SF1">
    <property type="entry name" value="SIROHEME SYNTHASE"/>
    <property type="match status" value="1"/>
</dbReference>
<evidence type="ECO:0000256" key="7">
    <source>
        <dbReference type="ARBA" id="ARBA00023002"/>
    </source>
</evidence>
<evidence type="ECO:0000259" key="18">
    <source>
        <dbReference type="Pfam" id="PF00590"/>
    </source>
</evidence>
<dbReference type="InterPro" id="IPR014777">
    <property type="entry name" value="4pyrrole_Mease_sub1"/>
</dbReference>
<dbReference type="NCBIfam" id="TIGR01469">
    <property type="entry name" value="cobA_cysG_Cterm"/>
    <property type="match status" value="1"/>
</dbReference>
<dbReference type="InterPro" id="IPR037115">
    <property type="entry name" value="Sirohaem_synt_dimer_dom_sf"/>
</dbReference>
<evidence type="ECO:0000256" key="16">
    <source>
        <dbReference type="PIRSR" id="PIRSR036426-1"/>
    </source>
</evidence>
<comment type="function">
    <text evidence="15">Multifunctional enzyme that catalyzes the SAM-dependent methylations of uroporphyrinogen III at position C-2 and C-7 to form precorrin-2 via precorrin-1. Then it catalyzes the NAD-dependent ring dehydrogenation of precorrin-2 to yield sirohydrochlorin. Finally, it catalyzes the ferrochelation of sirohydrochlorin to yield siroheme.</text>
</comment>
<dbReference type="SUPFAM" id="SSF53790">
    <property type="entry name" value="Tetrapyrrole methylase"/>
    <property type="match status" value="1"/>
</dbReference>
<dbReference type="HAMAP" id="MF_01646">
    <property type="entry name" value="Siroheme_synth"/>
    <property type="match status" value="1"/>
</dbReference>
<sequence length="465" mass="50014">MSDEAPWPYFPVFLRLQAEPVLLLGGGEVAARKLRLLLRAQAQVRLVARALNEEVAALVAADRVRHLAAEFEPAQLDGCTLAVAASDDAGLNARFAAAARERRVPVNVVDDAAASSFVMPAIVDRSPLLLAIGSGGGAPVLARRLRERLEAQIPAAYGRLAAFMQTHRARVKTLEQSLRRGVWERFVDGAGAEALLRGNEAGALAELDAAIAQARPKGEVYLVGAGPGDPDLLTFRALRLMQQCDVVLYDRLVSDAIMELVRRDATRIFVGKSRNLHTVPQDEINAELVRQAQAGRRVLRLKGGDPFIFGRGGEEIETLMAHGVAFQVVPGVTAASGCAAYAGIPLTHRDYAQSCVFVTGHARKDGQLELHWDQLARRGQTVVFYMGLQTLGLICQQLIAHGLPGDWPAAVVIDGTTAQQQVIASTLAELPAQIDAGSIKRPALLMVGEVVRLRAKLAWFGARAP</sequence>
<dbReference type="SUPFAM" id="SSF51735">
    <property type="entry name" value="NAD(P)-binding Rossmann-fold domains"/>
    <property type="match status" value="1"/>
</dbReference>
<comment type="pathway">
    <text evidence="15">Porphyrin-containing compound metabolism; siroheme biosynthesis; siroheme from sirohydrochlorin: step 1/1.</text>
</comment>
<feature type="region of interest" description="Precorrin-2 dehydrogenase / sirohydrochlorin ferrochelatase" evidence="15">
    <location>
        <begin position="1"/>
        <end position="207"/>
    </location>
</feature>
<dbReference type="PROSITE" id="PS00840">
    <property type="entry name" value="SUMT_2"/>
    <property type="match status" value="1"/>
</dbReference>
<comment type="pathway">
    <text evidence="12 15">Porphyrin-containing compound metabolism; siroheme biosynthesis; precorrin-2 from uroporphyrinogen III: step 1/1.</text>
</comment>
<dbReference type="Gene3D" id="1.10.8.210">
    <property type="entry name" value="Sirohaem synthase, dimerisation domain"/>
    <property type="match status" value="1"/>
</dbReference>
<dbReference type="InterPro" id="IPR006366">
    <property type="entry name" value="CobA/CysG_C"/>
</dbReference>
<feature type="binding site" evidence="15">
    <location>
        <begin position="303"/>
        <end position="305"/>
    </location>
    <ligand>
        <name>S-adenosyl-L-methionine</name>
        <dbReference type="ChEBI" id="CHEBI:59789"/>
    </ligand>
</feature>
<evidence type="ECO:0000256" key="2">
    <source>
        <dbReference type="ARBA" id="ARBA00005879"/>
    </source>
</evidence>
<comment type="pathway">
    <text evidence="14 15">Cofactor biosynthesis; adenosylcobalamin biosynthesis; precorrin-2 from uroporphyrinogen III: step 1/1.</text>
</comment>
<dbReference type="EC" id="1.3.1.76" evidence="15"/>
<dbReference type="Proteomes" id="UP000199233">
    <property type="component" value="Unassembled WGS sequence"/>
</dbReference>
<evidence type="ECO:0000256" key="11">
    <source>
        <dbReference type="ARBA" id="ARBA00023268"/>
    </source>
</evidence>
<keyword evidence="10 15" id="KW-0627">Porphyrin biosynthesis</keyword>
<evidence type="ECO:0000256" key="3">
    <source>
        <dbReference type="ARBA" id="ARBA00022573"/>
    </source>
</evidence>
<dbReference type="NCBIfam" id="NF007922">
    <property type="entry name" value="PRK10637.1"/>
    <property type="match status" value="1"/>
</dbReference>
<dbReference type="FunFam" id="3.30.950.10:FF:000001">
    <property type="entry name" value="Siroheme synthase"/>
    <property type="match status" value="1"/>
</dbReference>
<feature type="binding site" evidence="15">
    <location>
        <position position="386"/>
    </location>
    <ligand>
        <name>S-adenosyl-L-methionine</name>
        <dbReference type="ChEBI" id="CHEBI:59789"/>
    </ligand>
</feature>
<comment type="catalytic activity">
    <reaction evidence="15">
        <text>uroporphyrinogen III + 2 S-adenosyl-L-methionine = precorrin-2 + 2 S-adenosyl-L-homocysteine + H(+)</text>
        <dbReference type="Rhea" id="RHEA:32459"/>
        <dbReference type="ChEBI" id="CHEBI:15378"/>
        <dbReference type="ChEBI" id="CHEBI:57308"/>
        <dbReference type="ChEBI" id="CHEBI:57856"/>
        <dbReference type="ChEBI" id="CHEBI:58827"/>
        <dbReference type="ChEBI" id="CHEBI:59789"/>
        <dbReference type="EC" id="2.1.1.107"/>
    </reaction>
</comment>
<feature type="binding site" evidence="15">
    <location>
        <position position="415"/>
    </location>
    <ligand>
        <name>S-adenosyl-L-methionine</name>
        <dbReference type="ChEBI" id="CHEBI:59789"/>
    </ligand>
</feature>
<feature type="binding site" evidence="15">
    <location>
        <begin position="28"/>
        <end position="29"/>
    </location>
    <ligand>
        <name>NAD(+)</name>
        <dbReference type="ChEBI" id="CHEBI:57540"/>
    </ligand>
</feature>
<dbReference type="InterPro" id="IPR006367">
    <property type="entry name" value="Sirohaem_synthase_N"/>
</dbReference>
<dbReference type="Gene3D" id="3.30.950.10">
    <property type="entry name" value="Methyltransferase, Cobalt-precorrin-4 Transmethylase, Domain 2"/>
    <property type="match status" value="1"/>
</dbReference>
<dbReference type="PIRSF" id="PIRSF036426">
    <property type="entry name" value="Sirohaem_synth"/>
    <property type="match status" value="1"/>
</dbReference>
<evidence type="ECO:0000256" key="12">
    <source>
        <dbReference type="ARBA" id="ARBA00025705"/>
    </source>
</evidence>
<dbReference type="GO" id="GO:0032259">
    <property type="term" value="P:methylation"/>
    <property type="evidence" value="ECO:0007669"/>
    <property type="project" value="UniProtKB-KW"/>
</dbReference>
<evidence type="ECO:0000256" key="13">
    <source>
        <dbReference type="ARBA" id="ARBA00047561"/>
    </source>
</evidence>
<dbReference type="Gene3D" id="3.40.1010.10">
    <property type="entry name" value="Cobalt-precorrin-4 Transmethylase, Domain 1"/>
    <property type="match status" value="1"/>
</dbReference>
<keyword evidence="3 15" id="KW-0169">Cobalamin biosynthesis</keyword>
<dbReference type="InterPro" id="IPR036291">
    <property type="entry name" value="NAD(P)-bd_dom_sf"/>
</dbReference>
<keyword evidence="5 15" id="KW-0808">Transferase</keyword>
<evidence type="ECO:0000256" key="9">
    <source>
        <dbReference type="ARBA" id="ARBA00023239"/>
    </source>
</evidence>
<evidence type="ECO:0000259" key="19">
    <source>
        <dbReference type="Pfam" id="PF10414"/>
    </source>
</evidence>
<dbReference type="RefSeq" id="WP_093281409.1">
    <property type="nucleotide sequence ID" value="NZ_FOFS01000001.1"/>
</dbReference>
<protein>
    <recommendedName>
        <fullName evidence="15">Siroheme synthase</fullName>
    </recommendedName>
    <domain>
        <recommendedName>
            <fullName evidence="15">Uroporphyrinogen-III C-methyltransferase</fullName>
            <shortName evidence="15">Urogen III methylase</shortName>
            <ecNumber evidence="15">2.1.1.107</ecNumber>
        </recommendedName>
        <alternativeName>
            <fullName evidence="15">SUMT</fullName>
        </alternativeName>
        <alternativeName>
            <fullName evidence="15">Uroporphyrinogen III methylase</fullName>
            <shortName evidence="15">UROM</shortName>
        </alternativeName>
    </domain>
    <domain>
        <recommendedName>
            <fullName evidence="15">Precorrin-2 dehydrogenase</fullName>
            <ecNumber evidence="15">1.3.1.76</ecNumber>
        </recommendedName>
    </domain>
    <domain>
        <recommendedName>
            <fullName evidence="15">Sirohydrochlorin ferrochelatase</fullName>
            <ecNumber evidence="15">4.99.1.4</ecNumber>
        </recommendedName>
    </domain>
</protein>
<dbReference type="GO" id="GO:0009236">
    <property type="term" value="P:cobalamin biosynthetic process"/>
    <property type="evidence" value="ECO:0007669"/>
    <property type="project" value="UniProtKB-UniRule"/>
</dbReference>
<dbReference type="EC" id="2.1.1.107" evidence="15"/>
<comment type="similarity">
    <text evidence="15">In the C-terminal section; belongs to the precorrin methyltransferase family.</text>
</comment>
<keyword evidence="9 15" id="KW-0456">Lyase</keyword>
<dbReference type="UniPathway" id="UPA00262">
    <property type="reaction ID" value="UER00211"/>
</dbReference>
<dbReference type="GO" id="GO:0004851">
    <property type="term" value="F:uroporphyrin-III C-methyltransferase activity"/>
    <property type="evidence" value="ECO:0007669"/>
    <property type="project" value="UniProtKB-UniRule"/>
</dbReference>
<dbReference type="GO" id="GO:0051287">
    <property type="term" value="F:NAD binding"/>
    <property type="evidence" value="ECO:0007669"/>
    <property type="project" value="InterPro"/>
</dbReference>
<dbReference type="FunFam" id="3.40.1010.10:FF:000001">
    <property type="entry name" value="Siroheme synthase"/>
    <property type="match status" value="1"/>
</dbReference>
<dbReference type="InterPro" id="IPR019478">
    <property type="entry name" value="Sirohaem_synthase_dimer_dom"/>
</dbReference>
<dbReference type="InterPro" id="IPR050161">
    <property type="entry name" value="Siro_Cobalamin_biosynth"/>
</dbReference>
<dbReference type="Gene3D" id="3.30.160.110">
    <property type="entry name" value="Siroheme synthase, domain 2"/>
    <property type="match status" value="1"/>
</dbReference>
<dbReference type="InterPro" id="IPR035996">
    <property type="entry name" value="4pyrrol_Methylase_sf"/>
</dbReference>
<evidence type="ECO:0000256" key="1">
    <source>
        <dbReference type="ARBA" id="ARBA00005010"/>
    </source>
</evidence>
<evidence type="ECO:0000256" key="4">
    <source>
        <dbReference type="ARBA" id="ARBA00022603"/>
    </source>
</evidence>
<organism evidence="20 21">
    <name type="scientific">Solimonas aquatica</name>
    <dbReference type="NCBI Taxonomy" id="489703"/>
    <lineage>
        <taxon>Bacteria</taxon>
        <taxon>Pseudomonadati</taxon>
        <taxon>Pseudomonadota</taxon>
        <taxon>Gammaproteobacteria</taxon>
        <taxon>Nevskiales</taxon>
        <taxon>Nevskiaceae</taxon>
        <taxon>Solimonas</taxon>
    </lineage>
</organism>
<feature type="binding site" evidence="15">
    <location>
        <position position="227"/>
    </location>
    <ligand>
        <name>S-adenosyl-L-methionine</name>
        <dbReference type="ChEBI" id="CHEBI:59789"/>
    </ligand>
</feature>
<evidence type="ECO:0000313" key="20">
    <source>
        <dbReference type="EMBL" id="SEP78204.1"/>
    </source>
</evidence>
<comment type="similarity">
    <text evidence="2 17">Belongs to the precorrin methyltransferase family.</text>
</comment>
<evidence type="ECO:0000256" key="14">
    <source>
        <dbReference type="ARBA" id="ARBA00060548"/>
    </source>
</evidence>
<name>A0A1H9AN58_9GAMM</name>
<dbReference type="FunFam" id="3.30.160.110:FF:000001">
    <property type="entry name" value="Siroheme synthase"/>
    <property type="match status" value="1"/>
</dbReference>
<dbReference type="GO" id="GO:0043115">
    <property type="term" value="F:precorrin-2 dehydrogenase activity"/>
    <property type="evidence" value="ECO:0007669"/>
    <property type="project" value="UniProtKB-UniRule"/>
</dbReference>
<comment type="similarity">
    <text evidence="15">In the N-terminal section; belongs to the precorrin-2 dehydrogenase / sirohydrochlorin ferrochelatase family.</text>
</comment>
<dbReference type="AlphaFoldDB" id="A0A1H9AN58"/>
<dbReference type="EC" id="4.99.1.4" evidence="15"/>
<keyword evidence="8 15" id="KW-0520">NAD</keyword>